<keyword evidence="6" id="KW-1185">Reference proteome</keyword>
<feature type="region of interest" description="Disordered" evidence="3">
    <location>
        <begin position="54"/>
        <end position="165"/>
    </location>
</feature>
<feature type="signal peptide" evidence="4">
    <location>
        <begin position="1"/>
        <end position="28"/>
    </location>
</feature>
<comment type="caution">
    <text evidence="5">The sequence shown here is derived from an EMBL/GenBank/DDBJ whole genome shotgun (WGS) entry which is preliminary data.</text>
</comment>
<dbReference type="EMBL" id="JNBS01002682">
    <property type="protein sequence ID" value="OQR89696.1"/>
    <property type="molecule type" value="Genomic_DNA"/>
</dbReference>
<reference evidence="5 6" key="1">
    <citation type="journal article" date="2014" name="Genome Biol. Evol.">
        <title>The secreted proteins of Achlya hypogyna and Thraustotheca clavata identify the ancestral oomycete secretome and reveal gene acquisitions by horizontal gene transfer.</title>
        <authorList>
            <person name="Misner I."/>
            <person name="Blouin N."/>
            <person name="Leonard G."/>
            <person name="Richards T.A."/>
            <person name="Lane C.E."/>
        </authorList>
    </citation>
    <scope>NUCLEOTIDE SEQUENCE [LARGE SCALE GENOMIC DNA]</scope>
    <source>
        <strain evidence="5 6">ATCC 34112</strain>
    </source>
</reference>
<evidence type="ECO:0000313" key="5">
    <source>
        <dbReference type="EMBL" id="OQR89696.1"/>
    </source>
</evidence>
<proteinExistence type="predicted"/>
<evidence type="ECO:0000313" key="6">
    <source>
        <dbReference type="Proteomes" id="UP000243217"/>
    </source>
</evidence>
<sequence length="165" mass="18057">MKSISSLCKLSAAALLIVAYTNTHTVEAHRYLKRGYNFTENPLQEPIVVDHENPILTSNNDNTSENSGSGVGLGDPAVVESGLTTPIPSNGTEKHHHKHHKKHKKTKKPCPRHTTSSPTEDPTEEPTEYPTDEPSDDPTDEPSDDPTDEPSDDPTDEPSNEPTDE</sequence>
<dbReference type="Pfam" id="PF04886">
    <property type="entry name" value="PT"/>
    <property type="match status" value="1"/>
</dbReference>
<dbReference type="Proteomes" id="UP000243217">
    <property type="component" value="Unassembled WGS sequence"/>
</dbReference>
<evidence type="ECO:0008006" key="7">
    <source>
        <dbReference type="Google" id="ProtNLM"/>
    </source>
</evidence>
<feature type="compositionally biased region" description="Polar residues" evidence="3">
    <location>
        <begin position="55"/>
        <end position="68"/>
    </location>
</feature>
<evidence type="ECO:0000256" key="2">
    <source>
        <dbReference type="ARBA" id="ARBA00022737"/>
    </source>
</evidence>
<feature type="compositionally biased region" description="Acidic residues" evidence="3">
    <location>
        <begin position="121"/>
        <end position="165"/>
    </location>
</feature>
<accession>A0A1V9YVB9</accession>
<keyword evidence="1 4" id="KW-0732">Signal</keyword>
<dbReference type="AlphaFoldDB" id="A0A1V9YVB9"/>
<feature type="compositionally biased region" description="Basic residues" evidence="3">
    <location>
        <begin position="94"/>
        <end position="111"/>
    </location>
</feature>
<dbReference type="InterPro" id="IPR006970">
    <property type="entry name" value="PT"/>
</dbReference>
<feature type="compositionally biased region" description="Polar residues" evidence="3">
    <location>
        <begin position="82"/>
        <end position="91"/>
    </location>
</feature>
<evidence type="ECO:0000256" key="4">
    <source>
        <dbReference type="SAM" id="SignalP"/>
    </source>
</evidence>
<keyword evidence="2" id="KW-0677">Repeat</keyword>
<protein>
    <recommendedName>
        <fullName evidence="7">Secreted protein</fullName>
    </recommendedName>
</protein>
<gene>
    <name evidence="5" type="ORF">THRCLA_22640</name>
</gene>
<feature type="chain" id="PRO_5013252426" description="Secreted protein" evidence="4">
    <location>
        <begin position="29"/>
        <end position="165"/>
    </location>
</feature>
<feature type="non-terminal residue" evidence="5">
    <location>
        <position position="165"/>
    </location>
</feature>
<name>A0A1V9YVB9_9STRA</name>
<evidence type="ECO:0000256" key="3">
    <source>
        <dbReference type="SAM" id="MobiDB-lite"/>
    </source>
</evidence>
<organism evidence="5 6">
    <name type="scientific">Thraustotheca clavata</name>
    <dbReference type="NCBI Taxonomy" id="74557"/>
    <lineage>
        <taxon>Eukaryota</taxon>
        <taxon>Sar</taxon>
        <taxon>Stramenopiles</taxon>
        <taxon>Oomycota</taxon>
        <taxon>Saprolegniomycetes</taxon>
        <taxon>Saprolegniales</taxon>
        <taxon>Achlyaceae</taxon>
        <taxon>Thraustotheca</taxon>
    </lineage>
</organism>
<evidence type="ECO:0000256" key="1">
    <source>
        <dbReference type="ARBA" id="ARBA00022729"/>
    </source>
</evidence>